<comment type="caution">
    <text evidence="1">The sequence shown here is derived from an EMBL/GenBank/DDBJ whole genome shotgun (WGS) entry which is preliminary data.</text>
</comment>
<protein>
    <submittedName>
        <fullName evidence="1">Uncharacterized protein</fullName>
    </submittedName>
</protein>
<dbReference type="AlphaFoldDB" id="A0A7V4E4U4"/>
<gene>
    <name evidence="1" type="ORF">ENU66_01745</name>
</gene>
<accession>A0A7V4E4U4</accession>
<sequence>MFTLRLKYLNSQEFEERYDLYNFKALKNVLTNGVLYRFLLLLQLPPQLKEEEKILPCFENLEIKNFVNMLVVARKTSGEIKI</sequence>
<reference evidence="1" key="1">
    <citation type="journal article" date="2020" name="mSystems">
        <title>Genome- and Community-Level Interaction Insights into Carbon Utilization and Element Cycling Functions of Hydrothermarchaeota in Hydrothermal Sediment.</title>
        <authorList>
            <person name="Zhou Z."/>
            <person name="Liu Y."/>
            <person name="Xu W."/>
            <person name="Pan J."/>
            <person name="Luo Z.H."/>
            <person name="Li M."/>
        </authorList>
    </citation>
    <scope>NUCLEOTIDE SEQUENCE [LARGE SCALE GENOMIC DNA]</scope>
    <source>
        <strain evidence="1">SpSt-69</strain>
    </source>
</reference>
<evidence type="ECO:0000313" key="1">
    <source>
        <dbReference type="EMBL" id="HGL17051.1"/>
    </source>
</evidence>
<name>A0A7V4E4U4_UNCW3</name>
<proteinExistence type="predicted"/>
<organism evidence="1">
    <name type="scientific">candidate division WOR-3 bacterium</name>
    <dbReference type="NCBI Taxonomy" id="2052148"/>
    <lineage>
        <taxon>Bacteria</taxon>
        <taxon>Bacteria division WOR-3</taxon>
    </lineage>
</organism>
<dbReference type="EMBL" id="DTDJ01000015">
    <property type="protein sequence ID" value="HGL17051.1"/>
    <property type="molecule type" value="Genomic_DNA"/>
</dbReference>